<dbReference type="AlphaFoldDB" id="A0A402C7I1"/>
<evidence type="ECO:0000313" key="2">
    <source>
        <dbReference type="Proteomes" id="UP000287519"/>
    </source>
</evidence>
<name>A0A402C7I1_RHOWR</name>
<dbReference type="Proteomes" id="UP000287519">
    <property type="component" value="Unassembled WGS sequence"/>
</dbReference>
<dbReference type="EMBL" id="BHYM01000028">
    <property type="protein sequence ID" value="GCE39584.1"/>
    <property type="molecule type" value="Genomic_DNA"/>
</dbReference>
<evidence type="ECO:0000313" key="1">
    <source>
        <dbReference type="EMBL" id="GCE39584.1"/>
    </source>
</evidence>
<accession>A0A402C7I1</accession>
<sequence length="39" mass="4165">MHLLDDGVPTVGLVGRDGIEVAVAPNEQSGVEYHCRCRA</sequence>
<comment type="caution">
    <text evidence="1">The sequence shown here is derived from an EMBL/GenBank/DDBJ whole genome shotgun (WGS) entry which is preliminary data.</text>
</comment>
<protein>
    <submittedName>
        <fullName evidence="1">Uncharacterized protein</fullName>
    </submittedName>
</protein>
<gene>
    <name evidence="1" type="ORF">Rhow_003108</name>
</gene>
<reference evidence="1 2" key="1">
    <citation type="submission" date="2018-11" db="EMBL/GenBank/DDBJ databases">
        <title>Microbial catabolism of amino acid.</title>
        <authorList>
            <person name="Hibi M."/>
            <person name="Ogawa J."/>
        </authorList>
    </citation>
    <scope>NUCLEOTIDE SEQUENCE [LARGE SCALE GENOMIC DNA]</scope>
    <source>
        <strain evidence="1 2">C31-06</strain>
    </source>
</reference>
<keyword evidence="2" id="KW-1185">Reference proteome</keyword>
<proteinExistence type="predicted"/>
<organism evidence="1 2">
    <name type="scientific">Rhodococcus wratislaviensis</name>
    <name type="common">Tsukamurella wratislaviensis</name>
    <dbReference type="NCBI Taxonomy" id="44752"/>
    <lineage>
        <taxon>Bacteria</taxon>
        <taxon>Bacillati</taxon>
        <taxon>Actinomycetota</taxon>
        <taxon>Actinomycetes</taxon>
        <taxon>Mycobacteriales</taxon>
        <taxon>Nocardiaceae</taxon>
        <taxon>Rhodococcus</taxon>
    </lineage>
</organism>